<name>A0A0K0DUC8_STRER</name>
<proteinExistence type="predicted"/>
<accession>A0A0K0DUC8</accession>
<keyword evidence="2" id="KW-1185">Reference proteome</keyword>
<protein>
    <submittedName>
        <fullName evidence="3 4">Uncharacterized protein</fullName>
    </submittedName>
</protein>
<evidence type="ECO:0000313" key="2">
    <source>
        <dbReference type="Proteomes" id="UP000035681"/>
    </source>
</evidence>
<dbReference type="Proteomes" id="UP000035681">
    <property type="component" value="Unplaced"/>
</dbReference>
<dbReference type="WBParaSite" id="SSTP_0000084100.1">
    <property type="protein sequence ID" value="SSTP_0000084100.1"/>
    <property type="gene ID" value="SSTP_0000084100"/>
</dbReference>
<organism evidence="3">
    <name type="scientific">Strongyloides stercoralis</name>
    <name type="common">Threadworm</name>
    <dbReference type="NCBI Taxonomy" id="6248"/>
    <lineage>
        <taxon>Eukaryota</taxon>
        <taxon>Metazoa</taxon>
        <taxon>Ecdysozoa</taxon>
        <taxon>Nematoda</taxon>
        <taxon>Chromadorea</taxon>
        <taxon>Rhabditida</taxon>
        <taxon>Tylenchina</taxon>
        <taxon>Panagrolaimomorpha</taxon>
        <taxon>Strongyloidoidea</taxon>
        <taxon>Strongyloididae</taxon>
        <taxon>Strongyloides</taxon>
    </lineage>
</organism>
<feature type="compositionally biased region" description="Low complexity" evidence="1">
    <location>
        <begin position="115"/>
        <end position="127"/>
    </location>
</feature>
<reference evidence="3" key="1">
    <citation type="submission" date="2015-08" db="UniProtKB">
        <authorList>
            <consortium name="WormBaseParasite"/>
        </authorList>
    </citation>
    <scope>IDENTIFICATION</scope>
</reference>
<feature type="compositionally biased region" description="Acidic residues" evidence="1">
    <location>
        <begin position="103"/>
        <end position="112"/>
    </location>
</feature>
<sequence>MLSEIFYWTSFLNILSYFIFQCTPKCKKYLENKNTPSFKTSGNLFGANNKKVANEITVVRPPTATSSIPKIIQPTESIRTKKEEEIAKGNVFTKKDDHPTFEDINDDWEPSIEDTTTTTTTTTITTI</sequence>
<feature type="region of interest" description="Disordered" evidence="1">
    <location>
        <begin position="97"/>
        <end position="127"/>
    </location>
</feature>
<dbReference type="AlphaFoldDB" id="A0A0K0DUC8"/>
<evidence type="ECO:0000313" key="4">
    <source>
        <dbReference type="WBParaSite" id="TCONS_00005832.p1"/>
    </source>
</evidence>
<evidence type="ECO:0000256" key="1">
    <source>
        <dbReference type="SAM" id="MobiDB-lite"/>
    </source>
</evidence>
<dbReference type="WBParaSite" id="TCONS_00005832.p1">
    <property type="protein sequence ID" value="TCONS_00005832.p1"/>
    <property type="gene ID" value="XLOC_004052"/>
</dbReference>
<evidence type="ECO:0000313" key="3">
    <source>
        <dbReference type="WBParaSite" id="SSTP_0000084100.1"/>
    </source>
</evidence>